<feature type="transmembrane region" description="Helical" evidence="1">
    <location>
        <begin position="186"/>
        <end position="207"/>
    </location>
</feature>
<dbReference type="PANTHER" id="PTHR40448">
    <property type="entry name" value="TWO-COMPONENT SENSOR HISTIDINE KINASE"/>
    <property type="match status" value="1"/>
</dbReference>
<evidence type="ECO:0000313" key="4">
    <source>
        <dbReference type="Proteomes" id="UP000460412"/>
    </source>
</evidence>
<keyword evidence="1" id="KW-1133">Transmembrane helix</keyword>
<dbReference type="InterPro" id="IPR032834">
    <property type="entry name" value="NatK-like_C"/>
</dbReference>
<dbReference type="PANTHER" id="PTHR40448:SF1">
    <property type="entry name" value="TWO-COMPONENT SENSOR HISTIDINE KINASE"/>
    <property type="match status" value="1"/>
</dbReference>
<feature type="transmembrane region" description="Helical" evidence="1">
    <location>
        <begin position="87"/>
        <end position="111"/>
    </location>
</feature>
<dbReference type="RefSeq" id="WP_159752542.1">
    <property type="nucleotide sequence ID" value="NZ_CASZNZ010000097.1"/>
</dbReference>
<accession>A0A7X3MJ14</accession>
<dbReference type="GO" id="GO:0042802">
    <property type="term" value="F:identical protein binding"/>
    <property type="evidence" value="ECO:0007669"/>
    <property type="project" value="TreeGrafter"/>
</dbReference>
<keyword evidence="4" id="KW-1185">Reference proteome</keyword>
<dbReference type="InterPro" id="IPR036890">
    <property type="entry name" value="HATPase_C_sf"/>
</dbReference>
<proteinExistence type="predicted"/>
<gene>
    <name evidence="3" type="ORF">GN277_18600</name>
</gene>
<sequence>MTILRDISIFWAMLHVVFLFIMLYRSRFTSRKIRVASYTAMGVLMLANGVGMVIYGMEVLGKVFLFTCSIPSFILLYVMSADKRFRFLLSFCLADTTCLWLMAITNILDYYLGGEKYILLLVSRLLAFPLLEYLVWRYLRKPYLELQDSVKKGWGVFAGMTMLYYLLLVVTVQYPTNIVNRPEDLLLCILVLVLMVFVYGTIFTSLYRQLLLYRKQQSERILQEQKNMLKAQLENQQRIRRMKHDMKGHTVTLSGLLAAGKTKEALAYLKGVETEMDAAYGQFCANPYINAVFVQHFAKLEELGTKLTIDIQAGEEELPYMELCQILSNGLENACDALETLDAEKREIFVQMKYNKKYLTIRIQNRCRNDLHVEKGKIPATDKAGDDHGFGLVTVQEAAGRLGGDMLCYTEDGSFVLDVMISCHSLKERMKI</sequence>
<evidence type="ECO:0000256" key="1">
    <source>
        <dbReference type="SAM" id="Phobius"/>
    </source>
</evidence>
<dbReference type="EMBL" id="WUQX01000001">
    <property type="protein sequence ID" value="MXP77314.1"/>
    <property type="molecule type" value="Genomic_DNA"/>
</dbReference>
<feature type="transmembrane region" description="Helical" evidence="1">
    <location>
        <begin position="63"/>
        <end position="80"/>
    </location>
</feature>
<reference evidence="3 4" key="1">
    <citation type="submission" date="2019-12" db="EMBL/GenBank/DDBJ databases">
        <title>Sporaefaciens musculi gen. nov., sp. nov., a novel bacterium isolated from the caecum of an obese mouse.</title>
        <authorList>
            <person name="Rasmussen T.S."/>
            <person name="Streidl T."/>
            <person name="Hitch T.C.A."/>
            <person name="Wortmann E."/>
            <person name="Deptula P."/>
            <person name="Hansen M."/>
            <person name="Nielsen D.S."/>
            <person name="Clavel T."/>
            <person name="Vogensen F.K."/>
        </authorList>
    </citation>
    <scope>NUCLEOTIDE SEQUENCE [LARGE SCALE GENOMIC DNA]</scope>
    <source>
        <strain evidence="3 4">WCA-9-b2</strain>
    </source>
</reference>
<name>A0A7X3MJ14_9FIRM</name>
<dbReference type="SUPFAM" id="SSF55874">
    <property type="entry name" value="ATPase domain of HSP90 chaperone/DNA topoisomerase II/histidine kinase"/>
    <property type="match status" value="1"/>
</dbReference>
<evidence type="ECO:0000313" key="3">
    <source>
        <dbReference type="EMBL" id="MXP77314.1"/>
    </source>
</evidence>
<feature type="transmembrane region" description="Helical" evidence="1">
    <location>
        <begin position="36"/>
        <end position="57"/>
    </location>
</feature>
<feature type="transmembrane region" description="Helical" evidence="1">
    <location>
        <begin position="156"/>
        <end position="174"/>
    </location>
</feature>
<feature type="domain" description="Sensor histidine kinase NatK-like C-terminal" evidence="2">
    <location>
        <begin position="321"/>
        <end position="421"/>
    </location>
</feature>
<keyword evidence="1" id="KW-0812">Transmembrane</keyword>
<dbReference type="AlphaFoldDB" id="A0A7X3MJ14"/>
<protein>
    <submittedName>
        <fullName evidence="3">GHKL domain-containing protein</fullName>
    </submittedName>
</protein>
<evidence type="ECO:0000259" key="2">
    <source>
        <dbReference type="Pfam" id="PF14501"/>
    </source>
</evidence>
<feature type="transmembrane region" description="Helical" evidence="1">
    <location>
        <begin position="117"/>
        <end position="136"/>
    </location>
</feature>
<dbReference type="Gene3D" id="3.30.565.10">
    <property type="entry name" value="Histidine kinase-like ATPase, C-terminal domain"/>
    <property type="match status" value="1"/>
</dbReference>
<dbReference type="Pfam" id="PF14501">
    <property type="entry name" value="HATPase_c_5"/>
    <property type="match status" value="1"/>
</dbReference>
<keyword evidence="1" id="KW-0472">Membrane</keyword>
<comment type="caution">
    <text evidence="3">The sequence shown here is derived from an EMBL/GenBank/DDBJ whole genome shotgun (WGS) entry which is preliminary data.</text>
</comment>
<dbReference type="Proteomes" id="UP000460412">
    <property type="component" value="Unassembled WGS sequence"/>
</dbReference>
<feature type="transmembrane region" description="Helical" evidence="1">
    <location>
        <begin position="6"/>
        <end position="24"/>
    </location>
</feature>
<organism evidence="3 4">
    <name type="scientific">Sporofaciens musculi</name>
    <dbReference type="NCBI Taxonomy" id="2681861"/>
    <lineage>
        <taxon>Bacteria</taxon>
        <taxon>Bacillati</taxon>
        <taxon>Bacillota</taxon>
        <taxon>Clostridia</taxon>
        <taxon>Lachnospirales</taxon>
        <taxon>Lachnospiraceae</taxon>
        <taxon>Sporofaciens</taxon>
    </lineage>
</organism>